<feature type="compositionally biased region" description="Polar residues" evidence="1">
    <location>
        <begin position="382"/>
        <end position="400"/>
    </location>
</feature>
<name>A0A5C5WME4_9BACT</name>
<evidence type="ECO:0000256" key="2">
    <source>
        <dbReference type="SAM" id="Phobius"/>
    </source>
</evidence>
<accession>A0A5C5WME4</accession>
<sequence>MAGNRDARWPRSHGDAAVTRLTETMDTDRLPTTPPARSMRRRAWYASILFWVLALMLSAGGHRLFVSLRSLDQRVSSETYQHEGMRASWVGHGTVEQSLAQKRQSNEAFVSAAAPESVDELHVLPVSQLWAGLGVALTLATAIVVWGAGRMQNRGLQSLVGALAGHALWIGAIEIGLDVAGRRMGLSGALAVVENRVVGVHGSGVLIQWSALFLVPVLIGLTLHESNRCVVFRWFRKHLPLTRSVAASGRVDNYAGRILIQFFMTVWFCYVGVLWMADSSITRYSTAMLTITLLAIMLGTPYMVYRTTRQKSVAGMFRYSVSGAVVTWSGIEIAAASNMITEPWLNSSVAGLAVFTIGPIVLVVLSVIALRESSGSGRVPDSQASERAAGSSSQNAEAAG</sequence>
<proteinExistence type="predicted"/>
<evidence type="ECO:0000256" key="1">
    <source>
        <dbReference type="SAM" id="MobiDB-lite"/>
    </source>
</evidence>
<feature type="region of interest" description="Disordered" evidence="1">
    <location>
        <begin position="374"/>
        <end position="400"/>
    </location>
</feature>
<keyword evidence="2" id="KW-1133">Transmembrane helix</keyword>
<feature type="transmembrane region" description="Helical" evidence="2">
    <location>
        <begin position="317"/>
        <end position="337"/>
    </location>
</feature>
<feature type="transmembrane region" description="Helical" evidence="2">
    <location>
        <begin position="349"/>
        <end position="370"/>
    </location>
</feature>
<organism evidence="3 4">
    <name type="scientific">Allorhodopirellula solitaria</name>
    <dbReference type="NCBI Taxonomy" id="2527987"/>
    <lineage>
        <taxon>Bacteria</taxon>
        <taxon>Pseudomonadati</taxon>
        <taxon>Planctomycetota</taxon>
        <taxon>Planctomycetia</taxon>
        <taxon>Pirellulales</taxon>
        <taxon>Pirellulaceae</taxon>
        <taxon>Allorhodopirellula</taxon>
    </lineage>
</organism>
<dbReference type="AlphaFoldDB" id="A0A5C5WME4"/>
<feature type="transmembrane region" description="Helical" evidence="2">
    <location>
        <begin position="129"/>
        <end position="147"/>
    </location>
</feature>
<evidence type="ECO:0000313" key="4">
    <source>
        <dbReference type="Proteomes" id="UP000318053"/>
    </source>
</evidence>
<protein>
    <submittedName>
        <fullName evidence="3">Uncharacterized protein</fullName>
    </submittedName>
</protein>
<gene>
    <name evidence="3" type="ORF">CA85_51340</name>
</gene>
<feature type="transmembrane region" description="Helical" evidence="2">
    <location>
        <begin position="283"/>
        <end position="305"/>
    </location>
</feature>
<evidence type="ECO:0000313" key="3">
    <source>
        <dbReference type="EMBL" id="TWT51996.1"/>
    </source>
</evidence>
<keyword evidence="2" id="KW-0812">Transmembrane</keyword>
<reference evidence="3 4" key="1">
    <citation type="submission" date="2019-02" db="EMBL/GenBank/DDBJ databases">
        <title>Deep-cultivation of Planctomycetes and their phenomic and genomic characterization uncovers novel biology.</title>
        <authorList>
            <person name="Wiegand S."/>
            <person name="Jogler M."/>
            <person name="Boedeker C."/>
            <person name="Pinto D."/>
            <person name="Vollmers J."/>
            <person name="Rivas-Marin E."/>
            <person name="Kohn T."/>
            <person name="Peeters S.H."/>
            <person name="Heuer A."/>
            <person name="Rast P."/>
            <person name="Oberbeckmann S."/>
            <person name="Bunk B."/>
            <person name="Jeske O."/>
            <person name="Meyerdierks A."/>
            <person name="Storesund J.E."/>
            <person name="Kallscheuer N."/>
            <person name="Luecker S."/>
            <person name="Lage O.M."/>
            <person name="Pohl T."/>
            <person name="Merkel B.J."/>
            <person name="Hornburger P."/>
            <person name="Mueller R.-W."/>
            <person name="Bruemmer F."/>
            <person name="Labrenz M."/>
            <person name="Spormann A.M."/>
            <person name="Op Den Camp H."/>
            <person name="Overmann J."/>
            <person name="Amann R."/>
            <person name="Jetten M.S.M."/>
            <person name="Mascher T."/>
            <person name="Medema M.H."/>
            <person name="Devos D.P."/>
            <person name="Kaster A.-K."/>
            <person name="Ovreas L."/>
            <person name="Rohde M."/>
            <person name="Galperin M.Y."/>
            <person name="Jogler C."/>
        </authorList>
    </citation>
    <scope>NUCLEOTIDE SEQUENCE [LARGE SCALE GENOMIC DNA]</scope>
    <source>
        <strain evidence="3 4">CA85</strain>
    </source>
</reference>
<feature type="transmembrane region" description="Helical" evidence="2">
    <location>
        <begin position="159"/>
        <end position="177"/>
    </location>
</feature>
<comment type="caution">
    <text evidence="3">The sequence shown here is derived from an EMBL/GenBank/DDBJ whole genome shotgun (WGS) entry which is preliminary data.</text>
</comment>
<dbReference type="EMBL" id="SJPK01000035">
    <property type="protein sequence ID" value="TWT51996.1"/>
    <property type="molecule type" value="Genomic_DNA"/>
</dbReference>
<dbReference type="Proteomes" id="UP000318053">
    <property type="component" value="Unassembled WGS sequence"/>
</dbReference>
<feature type="transmembrane region" description="Helical" evidence="2">
    <location>
        <begin position="197"/>
        <end position="223"/>
    </location>
</feature>
<feature type="transmembrane region" description="Helical" evidence="2">
    <location>
        <begin position="43"/>
        <end position="65"/>
    </location>
</feature>
<keyword evidence="2" id="KW-0472">Membrane</keyword>
<feature type="transmembrane region" description="Helical" evidence="2">
    <location>
        <begin position="258"/>
        <end position="277"/>
    </location>
</feature>
<keyword evidence="4" id="KW-1185">Reference proteome</keyword>